<protein>
    <submittedName>
        <fullName evidence="2">Protein phosphatase</fullName>
    </submittedName>
</protein>
<evidence type="ECO:0000313" key="2">
    <source>
        <dbReference type="EMBL" id="SFV37319.1"/>
    </source>
</evidence>
<reference evidence="3" key="1">
    <citation type="submission" date="2016-10" db="EMBL/GenBank/DDBJ databases">
        <authorList>
            <person name="Varghese N."/>
            <person name="Submissions S."/>
        </authorList>
    </citation>
    <scope>NUCLEOTIDE SEQUENCE [LARGE SCALE GENOMIC DNA]</scope>
    <source>
        <strain evidence="3">DSM 1565</strain>
    </source>
</reference>
<organism evidence="2 3">
    <name type="scientific">Hyphomicrobium facile</name>
    <dbReference type="NCBI Taxonomy" id="51670"/>
    <lineage>
        <taxon>Bacteria</taxon>
        <taxon>Pseudomonadati</taxon>
        <taxon>Pseudomonadota</taxon>
        <taxon>Alphaproteobacteria</taxon>
        <taxon>Hyphomicrobiales</taxon>
        <taxon>Hyphomicrobiaceae</taxon>
        <taxon>Hyphomicrobium</taxon>
    </lineage>
</organism>
<dbReference type="EMBL" id="FPCH01000003">
    <property type="protein sequence ID" value="SFV37319.1"/>
    <property type="molecule type" value="Genomic_DNA"/>
</dbReference>
<dbReference type="SMART" id="SM00331">
    <property type="entry name" value="PP2C_SIG"/>
    <property type="match status" value="1"/>
</dbReference>
<name>A0A1I7NRM6_9HYPH</name>
<dbReference type="STRING" id="51670.SAMN04488557_3102"/>
<gene>
    <name evidence="2" type="ORF">SAMN04488557_3102</name>
</gene>
<dbReference type="CDD" id="cd00143">
    <property type="entry name" value="PP2Cc"/>
    <property type="match status" value="1"/>
</dbReference>
<dbReference type="SUPFAM" id="SSF81606">
    <property type="entry name" value="PP2C-like"/>
    <property type="match status" value="1"/>
</dbReference>
<dbReference type="Gene3D" id="3.60.40.10">
    <property type="entry name" value="PPM-type phosphatase domain"/>
    <property type="match status" value="1"/>
</dbReference>
<dbReference type="InterPro" id="IPR036457">
    <property type="entry name" value="PPM-type-like_dom_sf"/>
</dbReference>
<proteinExistence type="predicted"/>
<sequence length="262" mass="27234">MPPFEHAIAATRGARDYQEDTAAFMSDGSEPVAMSSEGPGFDRGGFAVLADGMGGHAGGALASKTVCENFLEFVASAKGDVGERLITGLGAANAAVASKISENPLLAGMGSTLIGAAFGPAGVEWVSVGDSPLFLFRRGEMALLNEDHSLAPELDRMVAEGKLTAAEARHDPRRHMLRSAVTGEEIDLLDVSQQPLKLEPGDYVVLASDGIATLETGEIARVIQGYAKDGASAVAKAIIRAIEALREPYQDNATVLVVRAVG</sequence>
<keyword evidence="3" id="KW-1185">Reference proteome</keyword>
<dbReference type="Proteomes" id="UP000199423">
    <property type="component" value="Unassembled WGS sequence"/>
</dbReference>
<dbReference type="Pfam" id="PF13672">
    <property type="entry name" value="PP2C_2"/>
    <property type="match status" value="1"/>
</dbReference>
<evidence type="ECO:0000313" key="3">
    <source>
        <dbReference type="Proteomes" id="UP000199423"/>
    </source>
</evidence>
<feature type="domain" description="PPM-type phosphatase" evidence="1">
    <location>
        <begin position="5"/>
        <end position="260"/>
    </location>
</feature>
<accession>A0A1I7NRM6</accession>
<dbReference type="SMART" id="SM00332">
    <property type="entry name" value="PP2Cc"/>
    <property type="match status" value="1"/>
</dbReference>
<dbReference type="PROSITE" id="PS51746">
    <property type="entry name" value="PPM_2"/>
    <property type="match status" value="1"/>
</dbReference>
<dbReference type="OrthoDB" id="9801841at2"/>
<dbReference type="InterPro" id="IPR001932">
    <property type="entry name" value="PPM-type_phosphatase-like_dom"/>
</dbReference>
<dbReference type="RefSeq" id="WP_092868625.1">
    <property type="nucleotide sequence ID" value="NZ_FPCH01000003.1"/>
</dbReference>
<dbReference type="AlphaFoldDB" id="A0A1I7NRM6"/>
<evidence type="ECO:0000259" key="1">
    <source>
        <dbReference type="PROSITE" id="PS51746"/>
    </source>
</evidence>